<dbReference type="EMBL" id="JACBZP010000001">
    <property type="protein sequence ID" value="NYI68159.1"/>
    <property type="molecule type" value="Genomic_DNA"/>
</dbReference>
<proteinExistence type="predicted"/>
<organism evidence="1 2">
    <name type="scientific">Spelaeicoccus albus</name>
    <dbReference type="NCBI Taxonomy" id="1280376"/>
    <lineage>
        <taxon>Bacteria</taxon>
        <taxon>Bacillati</taxon>
        <taxon>Actinomycetota</taxon>
        <taxon>Actinomycetes</taxon>
        <taxon>Micrococcales</taxon>
        <taxon>Brevibacteriaceae</taxon>
        <taxon>Spelaeicoccus</taxon>
    </lineage>
</organism>
<gene>
    <name evidence="1" type="ORF">BJY26_002465</name>
</gene>
<evidence type="ECO:0000313" key="2">
    <source>
        <dbReference type="Proteomes" id="UP000539111"/>
    </source>
</evidence>
<keyword evidence="2" id="KW-1185">Reference proteome</keyword>
<sequence>MSEFEHGLNERIDQTRAQLAVARDEGDDYLVEVLLGDLESLVELAGDNDVATGEMKQILAAETGTIPVIEEPERGSANAD</sequence>
<reference evidence="1 2" key="1">
    <citation type="submission" date="2020-07" db="EMBL/GenBank/DDBJ databases">
        <title>Sequencing the genomes of 1000 actinobacteria strains.</title>
        <authorList>
            <person name="Klenk H.-P."/>
        </authorList>
    </citation>
    <scope>NUCLEOTIDE SEQUENCE [LARGE SCALE GENOMIC DNA]</scope>
    <source>
        <strain evidence="1 2">DSM 26341</strain>
    </source>
</reference>
<evidence type="ECO:0000313" key="1">
    <source>
        <dbReference type="EMBL" id="NYI68159.1"/>
    </source>
</evidence>
<protein>
    <submittedName>
        <fullName evidence="1">Uncharacterized protein</fullName>
    </submittedName>
</protein>
<dbReference type="Proteomes" id="UP000539111">
    <property type="component" value="Unassembled WGS sequence"/>
</dbReference>
<dbReference type="RefSeq" id="WP_179428540.1">
    <property type="nucleotide sequence ID" value="NZ_JACBZP010000001.1"/>
</dbReference>
<dbReference type="AlphaFoldDB" id="A0A7Z0D3F3"/>
<name>A0A7Z0D3F3_9MICO</name>
<accession>A0A7Z0D3F3</accession>
<comment type="caution">
    <text evidence="1">The sequence shown here is derived from an EMBL/GenBank/DDBJ whole genome shotgun (WGS) entry which is preliminary data.</text>
</comment>